<protein>
    <recommendedName>
        <fullName evidence="3">Tox-PAAR-like domain-containing protein</fullName>
    </recommendedName>
</protein>
<accession>A0A150SZA2</accession>
<name>A0A150SZA2_SORCE</name>
<dbReference type="Proteomes" id="UP000075515">
    <property type="component" value="Unassembled WGS sequence"/>
</dbReference>
<gene>
    <name evidence="1" type="ORF">BE18_06370</name>
</gene>
<dbReference type="Pfam" id="PF13665">
    <property type="entry name" value="Tox-PAAR-like"/>
    <property type="match status" value="1"/>
</dbReference>
<evidence type="ECO:0000313" key="1">
    <source>
        <dbReference type="EMBL" id="KYF80171.1"/>
    </source>
</evidence>
<reference evidence="1 2" key="1">
    <citation type="submission" date="2014-02" db="EMBL/GenBank/DDBJ databases">
        <title>The small core and large imbalanced accessory genome model reveals a collaborative survival strategy of Sorangium cellulosum strains in nature.</title>
        <authorList>
            <person name="Han K."/>
            <person name="Peng R."/>
            <person name="Blom J."/>
            <person name="Li Y.-Z."/>
        </authorList>
    </citation>
    <scope>NUCLEOTIDE SEQUENCE [LARGE SCALE GENOMIC DNA]</scope>
    <source>
        <strain evidence="1 2">So0149</strain>
    </source>
</reference>
<proteinExistence type="predicted"/>
<evidence type="ECO:0000313" key="2">
    <source>
        <dbReference type="Proteomes" id="UP000075515"/>
    </source>
</evidence>
<evidence type="ECO:0008006" key="3">
    <source>
        <dbReference type="Google" id="ProtNLM"/>
    </source>
</evidence>
<dbReference type="AlphaFoldDB" id="A0A150SZA2"/>
<dbReference type="EMBL" id="JEMC01003585">
    <property type="protein sequence ID" value="KYF80171.1"/>
    <property type="molecule type" value="Genomic_DNA"/>
</dbReference>
<organism evidence="1 2">
    <name type="scientific">Sorangium cellulosum</name>
    <name type="common">Polyangium cellulosum</name>
    <dbReference type="NCBI Taxonomy" id="56"/>
    <lineage>
        <taxon>Bacteria</taxon>
        <taxon>Pseudomonadati</taxon>
        <taxon>Myxococcota</taxon>
        <taxon>Polyangia</taxon>
        <taxon>Polyangiales</taxon>
        <taxon>Polyangiaceae</taxon>
        <taxon>Sorangium</taxon>
    </lineage>
</organism>
<sequence>MSITACGMDCITARSGHQMVPLAASVCTTPAAPGPVPVPYPVFASSAEGIKNAPVRTKMGGAKILTVGGSFKACHGNEPGTLKEVVSLNTGGPSFLVMGAPIVLVELGMVGITGSPGFLNKGGL</sequence>
<comment type="caution">
    <text evidence="1">The sequence shown here is derived from an EMBL/GenBank/DDBJ whole genome shotgun (WGS) entry which is preliminary data.</text>
</comment>